<dbReference type="AlphaFoldDB" id="A0A5P1F7J0"/>
<organism evidence="1 2">
    <name type="scientific">Asparagus officinalis</name>
    <name type="common">Garden asparagus</name>
    <dbReference type="NCBI Taxonomy" id="4686"/>
    <lineage>
        <taxon>Eukaryota</taxon>
        <taxon>Viridiplantae</taxon>
        <taxon>Streptophyta</taxon>
        <taxon>Embryophyta</taxon>
        <taxon>Tracheophyta</taxon>
        <taxon>Spermatophyta</taxon>
        <taxon>Magnoliopsida</taxon>
        <taxon>Liliopsida</taxon>
        <taxon>Asparagales</taxon>
        <taxon>Asparagaceae</taxon>
        <taxon>Asparagoideae</taxon>
        <taxon>Asparagus</taxon>
    </lineage>
</organism>
<sequence>MAPGYDSDSNEEYSVIGEKEEVGFLDFEDDRFLCNFELFKEGPVIISRPFPFIARKPQSALIGETSADAITIQTPLLIQLIYGALESSLRTPKALIHSP</sequence>
<evidence type="ECO:0000313" key="1">
    <source>
        <dbReference type="EMBL" id="ONK74338.1"/>
    </source>
</evidence>
<evidence type="ECO:0000313" key="2">
    <source>
        <dbReference type="Proteomes" id="UP000243459"/>
    </source>
</evidence>
<gene>
    <name evidence="1" type="ORF">A4U43_C03F5210</name>
</gene>
<dbReference type="Gramene" id="ONK74338">
    <property type="protein sequence ID" value="ONK74338"/>
    <property type="gene ID" value="A4U43_C03F5210"/>
</dbReference>
<dbReference type="Proteomes" id="UP000243459">
    <property type="component" value="Chromosome 3"/>
</dbReference>
<dbReference type="EMBL" id="CM007383">
    <property type="protein sequence ID" value="ONK74338.1"/>
    <property type="molecule type" value="Genomic_DNA"/>
</dbReference>
<reference evidence="2" key="1">
    <citation type="journal article" date="2017" name="Nat. Commun.">
        <title>The asparagus genome sheds light on the origin and evolution of a young Y chromosome.</title>
        <authorList>
            <person name="Harkess A."/>
            <person name="Zhou J."/>
            <person name="Xu C."/>
            <person name="Bowers J.E."/>
            <person name="Van der Hulst R."/>
            <person name="Ayyampalayam S."/>
            <person name="Mercati F."/>
            <person name="Riccardi P."/>
            <person name="McKain M.R."/>
            <person name="Kakrana A."/>
            <person name="Tang H."/>
            <person name="Ray J."/>
            <person name="Groenendijk J."/>
            <person name="Arikit S."/>
            <person name="Mathioni S.M."/>
            <person name="Nakano M."/>
            <person name="Shan H."/>
            <person name="Telgmann-Rauber A."/>
            <person name="Kanno A."/>
            <person name="Yue Z."/>
            <person name="Chen H."/>
            <person name="Li W."/>
            <person name="Chen Y."/>
            <person name="Xu X."/>
            <person name="Zhang Y."/>
            <person name="Luo S."/>
            <person name="Chen H."/>
            <person name="Gao J."/>
            <person name="Mao Z."/>
            <person name="Pires J.C."/>
            <person name="Luo M."/>
            <person name="Kudrna D."/>
            <person name="Wing R.A."/>
            <person name="Meyers B.C."/>
            <person name="Yi K."/>
            <person name="Kong H."/>
            <person name="Lavrijsen P."/>
            <person name="Sunseri F."/>
            <person name="Falavigna A."/>
            <person name="Ye Y."/>
            <person name="Leebens-Mack J.H."/>
            <person name="Chen G."/>
        </authorList>
    </citation>
    <scope>NUCLEOTIDE SEQUENCE [LARGE SCALE GENOMIC DNA]</scope>
    <source>
        <strain evidence="2">cv. DH0086</strain>
    </source>
</reference>
<keyword evidence="2" id="KW-1185">Reference proteome</keyword>
<accession>A0A5P1F7J0</accession>
<protein>
    <submittedName>
        <fullName evidence="1">Uncharacterized protein</fullName>
    </submittedName>
</protein>
<proteinExistence type="predicted"/>
<name>A0A5P1F7J0_ASPOF</name>